<keyword evidence="2" id="KW-0732">Signal</keyword>
<evidence type="ECO:0000313" key="4">
    <source>
        <dbReference type="Proteomes" id="UP000318053"/>
    </source>
</evidence>
<feature type="chain" id="PRO_5022930077" description="SMP-30/Gluconolaconase/LRE-like region" evidence="2">
    <location>
        <begin position="25"/>
        <end position="339"/>
    </location>
</feature>
<dbReference type="RefSeq" id="WP_146391842.1">
    <property type="nucleotide sequence ID" value="NZ_SJPK01000006.1"/>
</dbReference>
<organism evidence="3 4">
    <name type="scientific">Allorhodopirellula solitaria</name>
    <dbReference type="NCBI Taxonomy" id="2527987"/>
    <lineage>
        <taxon>Bacteria</taxon>
        <taxon>Pseudomonadati</taxon>
        <taxon>Planctomycetota</taxon>
        <taxon>Planctomycetia</taxon>
        <taxon>Pirellulales</taxon>
        <taxon>Pirellulaceae</taxon>
        <taxon>Allorhodopirellula</taxon>
    </lineage>
</organism>
<comment type="caution">
    <text evidence="3">The sequence shown here is derived from an EMBL/GenBank/DDBJ whole genome shotgun (WGS) entry which is preliminary data.</text>
</comment>
<accession>A0A5C5XSX0</accession>
<reference evidence="3 4" key="1">
    <citation type="submission" date="2019-02" db="EMBL/GenBank/DDBJ databases">
        <title>Deep-cultivation of Planctomycetes and their phenomic and genomic characterization uncovers novel biology.</title>
        <authorList>
            <person name="Wiegand S."/>
            <person name="Jogler M."/>
            <person name="Boedeker C."/>
            <person name="Pinto D."/>
            <person name="Vollmers J."/>
            <person name="Rivas-Marin E."/>
            <person name="Kohn T."/>
            <person name="Peeters S.H."/>
            <person name="Heuer A."/>
            <person name="Rast P."/>
            <person name="Oberbeckmann S."/>
            <person name="Bunk B."/>
            <person name="Jeske O."/>
            <person name="Meyerdierks A."/>
            <person name="Storesund J.E."/>
            <person name="Kallscheuer N."/>
            <person name="Luecker S."/>
            <person name="Lage O.M."/>
            <person name="Pohl T."/>
            <person name="Merkel B.J."/>
            <person name="Hornburger P."/>
            <person name="Mueller R.-W."/>
            <person name="Bruemmer F."/>
            <person name="Labrenz M."/>
            <person name="Spormann A.M."/>
            <person name="Op Den Camp H."/>
            <person name="Overmann J."/>
            <person name="Amann R."/>
            <person name="Jetten M.S.M."/>
            <person name="Mascher T."/>
            <person name="Medema M.H."/>
            <person name="Devos D.P."/>
            <person name="Kaster A.-K."/>
            <person name="Ovreas L."/>
            <person name="Rohde M."/>
            <person name="Galperin M.Y."/>
            <person name="Jogler C."/>
        </authorList>
    </citation>
    <scope>NUCLEOTIDE SEQUENCE [LARGE SCALE GENOMIC DNA]</scope>
    <source>
        <strain evidence="3 4">CA85</strain>
    </source>
</reference>
<feature type="region of interest" description="Disordered" evidence="1">
    <location>
        <begin position="127"/>
        <end position="149"/>
    </location>
</feature>
<dbReference type="AlphaFoldDB" id="A0A5C5XSX0"/>
<evidence type="ECO:0000313" key="3">
    <source>
        <dbReference type="EMBL" id="TWT66014.1"/>
    </source>
</evidence>
<dbReference type="OrthoDB" id="262590at2"/>
<dbReference type="Gene3D" id="2.130.10.10">
    <property type="entry name" value="YVTN repeat-like/Quinoprotein amine dehydrogenase"/>
    <property type="match status" value="1"/>
</dbReference>
<gene>
    <name evidence="3" type="ORF">CA85_28730</name>
</gene>
<dbReference type="EMBL" id="SJPK01000006">
    <property type="protein sequence ID" value="TWT66014.1"/>
    <property type="molecule type" value="Genomic_DNA"/>
</dbReference>
<protein>
    <recommendedName>
        <fullName evidence="5">SMP-30/Gluconolaconase/LRE-like region</fullName>
    </recommendedName>
</protein>
<dbReference type="InterPro" id="IPR015943">
    <property type="entry name" value="WD40/YVTN_repeat-like_dom_sf"/>
</dbReference>
<feature type="signal peptide" evidence="2">
    <location>
        <begin position="1"/>
        <end position="24"/>
    </location>
</feature>
<keyword evidence="4" id="KW-1185">Reference proteome</keyword>
<sequence precursor="true">MNLKNWVATPVALLALGFAGTAQAEEHAVETVLNGLQNPSSVSFNDAGEMTVCDSRGSVLVLPKGTLSEKQQIDYVRGFDTEFWKSDESGKKWYAVGPLSAIWIGKTLVVTDSGKTDGNETLLMFEGPGEASSGVATNSVGPTSDDEIDKGEGNLTGLSVSDDGKQVFVCGQGYDGKSWVLSADPATKKLEPLLSADENGIETNSPMQTVVGPDNTLYVLYSGAGGKVDGLIVQWDLETKKPVKQWKLPELVNPMGMAHIEGNKFAVVENNWALSSVNKGRVVTVDLGDDGEVDVTDTGVELEGPVSCAFGPDGRLYVTQLGDTFDETAGSVVAIKDVK</sequence>
<evidence type="ECO:0000256" key="1">
    <source>
        <dbReference type="SAM" id="MobiDB-lite"/>
    </source>
</evidence>
<name>A0A5C5XSX0_9BACT</name>
<dbReference type="Proteomes" id="UP000318053">
    <property type="component" value="Unassembled WGS sequence"/>
</dbReference>
<dbReference type="SUPFAM" id="SSF101898">
    <property type="entry name" value="NHL repeat"/>
    <property type="match status" value="1"/>
</dbReference>
<evidence type="ECO:0008006" key="5">
    <source>
        <dbReference type="Google" id="ProtNLM"/>
    </source>
</evidence>
<proteinExistence type="predicted"/>
<evidence type="ECO:0000256" key="2">
    <source>
        <dbReference type="SAM" id="SignalP"/>
    </source>
</evidence>